<feature type="domain" description="AMP-activated protein kinase glycogen-binding" evidence="4">
    <location>
        <begin position="320"/>
        <end position="406"/>
    </location>
</feature>
<dbReference type="PROSITE" id="PS51450">
    <property type="entry name" value="LRR"/>
    <property type="match status" value="4"/>
</dbReference>
<name>A0A7S1NHV3_9EUGL</name>
<feature type="domain" description="AIR9-like A9" evidence="5">
    <location>
        <begin position="789"/>
        <end position="868"/>
    </location>
</feature>
<dbReference type="InterPro" id="IPR032640">
    <property type="entry name" value="AMPK1_CBM"/>
</dbReference>
<feature type="domain" description="AIR9-like A9" evidence="5">
    <location>
        <begin position="485"/>
        <end position="570"/>
    </location>
</feature>
<dbReference type="SUPFAM" id="SSF52075">
    <property type="entry name" value="Outer arm dynein light chain 1"/>
    <property type="match status" value="1"/>
</dbReference>
<gene>
    <name evidence="6" type="ORF">EGYM00392_LOCUS33033</name>
</gene>
<feature type="domain" description="AIR9-like A9" evidence="5">
    <location>
        <begin position="685"/>
        <end position="767"/>
    </location>
</feature>
<dbReference type="SMART" id="SM00369">
    <property type="entry name" value="LRR_TYP"/>
    <property type="match status" value="3"/>
</dbReference>
<feature type="domain" description="AIR9-like A9" evidence="5">
    <location>
        <begin position="1082"/>
        <end position="1165"/>
    </location>
</feature>
<evidence type="ECO:0000256" key="2">
    <source>
        <dbReference type="ARBA" id="ARBA00022737"/>
    </source>
</evidence>
<dbReference type="Pfam" id="PF16561">
    <property type="entry name" value="AMPK1_CBM"/>
    <property type="match status" value="1"/>
</dbReference>
<dbReference type="CDD" id="cd02859">
    <property type="entry name" value="E_set_AMPKbeta_like_N"/>
    <property type="match status" value="1"/>
</dbReference>
<protein>
    <recommendedName>
        <fullName evidence="7">AMP-activated protein kinase glycogen-binding domain-containing protein</fullName>
    </recommendedName>
</protein>
<organism evidence="6">
    <name type="scientific">Eutreptiella gymnastica</name>
    <dbReference type="NCBI Taxonomy" id="73025"/>
    <lineage>
        <taxon>Eukaryota</taxon>
        <taxon>Discoba</taxon>
        <taxon>Euglenozoa</taxon>
        <taxon>Euglenida</taxon>
        <taxon>Spirocuta</taxon>
        <taxon>Euglenophyceae</taxon>
        <taxon>Eutreptiales</taxon>
        <taxon>Eutreptiaceae</taxon>
        <taxon>Eutreptiella</taxon>
    </lineage>
</organism>
<proteinExistence type="predicted"/>
<evidence type="ECO:0000256" key="3">
    <source>
        <dbReference type="SAM" id="MobiDB-lite"/>
    </source>
</evidence>
<evidence type="ECO:0000313" key="6">
    <source>
        <dbReference type="EMBL" id="CAD9021912.1"/>
    </source>
</evidence>
<dbReference type="InterPro" id="IPR056284">
    <property type="entry name" value="AIR9-like_A9"/>
</dbReference>
<evidence type="ECO:0008006" key="7">
    <source>
        <dbReference type="Google" id="ProtNLM"/>
    </source>
</evidence>
<evidence type="ECO:0000259" key="5">
    <source>
        <dbReference type="Pfam" id="PF23197"/>
    </source>
</evidence>
<dbReference type="Gene3D" id="3.80.10.10">
    <property type="entry name" value="Ribonuclease Inhibitor"/>
    <property type="match status" value="2"/>
</dbReference>
<reference evidence="6" key="1">
    <citation type="submission" date="2021-01" db="EMBL/GenBank/DDBJ databases">
        <authorList>
            <person name="Corre E."/>
            <person name="Pelletier E."/>
            <person name="Niang G."/>
            <person name="Scheremetjew M."/>
            <person name="Finn R."/>
            <person name="Kale V."/>
            <person name="Holt S."/>
            <person name="Cochrane G."/>
            <person name="Meng A."/>
            <person name="Brown T."/>
            <person name="Cohen L."/>
        </authorList>
    </citation>
    <scope>NUCLEOTIDE SEQUENCE</scope>
    <source>
        <strain evidence="6">NIES-381</strain>
    </source>
</reference>
<dbReference type="Gene3D" id="2.60.40.10">
    <property type="entry name" value="Immunoglobulins"/>
    <property type="match status" value="1"/>
</dbReference>
<evidence type="ECO:0000259" key="4">
    <source>
        <dbReference type="Pfam" id="PF16561"/>
    </source>
</evidence>
<dbReference type="InterPro" id="IPR014756">
    <property type="entry name" value="Ig_E-set"/>
</dbReference>
<dbReference type="SMART" id="SM00365">
    <property type="entry name" value="LRR_SD22"/>
    <property type="match status" value="4"/>
</dbReference>
<dbReference type="PANTHER" id="PTHR31149:SF11">
    <property type="entry name" value="187-KDA MICROTUBULE-ASSOCIATED PROTEIN AIR9"/>
    <property type="match status" value="1"/>
</dbReference>
<feature type="compositionally biased region" description="Pro residues" evidence="3">
    <location>
        <begin position="1254"/>
        <end position="1268"/>
    </location>
</feature>
<sequence length="1555" mass="169154">MVVKDMTRKSKEDGDSSSLDAMGKALHRHLGHTHSSFIKSRPKGPMVTVPIDKGFKANKQGIRSTLEIASSHPNSEFFYLRENEIEEFTSPHQLLNLKILDLSLNLIRSPSEWSLVMPNLKHLYLTGNQLTSLHGFANLNDLETLAISSNCIRSFEGLDGLPQLRVLSLNSNQIASFEHFPLLPALYALNLHGNPITSLPEYRKLAIAVCNLSIKKLDGQEVGDTEADLADKYRGKVVYCLLEGFVPQTTEFEAEASKFLVERQCQNSVGKDLLLHGIQLSSEGNGHEEGEPISLHVCMQDLRPLAVRRKKVLFSKWLFPVAFKVSGDATEVFVVGSINHWQAPIPLERSDSDPKGGVFFQTTLYLPAGDYEYRYLVDGVEKISELTKMTSKYKQGMCNVYKVVPSCLVDEEEDQHQNILHIRWLRNTQPNQHDLIEGANELTYTPAAEDVGHPLRAEVLAYVGGDFHCMVFDTTGPIVPGMPKITELNICGKVCEGETLRPEWTYSGGDEGKTEIRWYRLLHDNTAVPLAIATPTQGYTLTAEDIGCRIQLEAVPIRHDWVTGRPVQVTSEVVIAGVPVCTHLDVVGRYVEDEPLHAEVSYAGGKEGASVLQWLRETADTTPEGEPLFVPIEGETRPTYVLGSADVGWRVAVDYTPVSSEGQEGDTNRFVTEPIEAGLPMFTGLEIRGAPAEGEPLEVAVDYFGGQPGAHAVQWIRVNAKRKQLEDVGERGAWQYTPTAQDVGCALRVTLVPVRSDGVHGEQRSVQTAHVEGRAPSASNVRLECEAFEFGETVQVVADYTGGLEGNSLVQWFRSTGPAPDSPCLPIQKDSLCERTHMISLDDCSRYLTAQYTPVRSDGVMGTPVRAVSPLVSAPPAEPILTLGHPSPLRPEDVITVEVADAQAGTVQRWIRVDPTGQQTVLWSRPKDDTDPPAPYTVTDQDVGCRVMYSLKCPTLKRQYYSPLTPAVKPALELPSVVLPERATVGIPLMPSITGGSIDYGDIIVGWSRYTASVDDTELLCRTLAYTPTDADVGCMLICTVLTTPNVDSAIEVCVGPVAGNTVEPEEAVDAYSEAEEPVAQNCSLEGDARSGQVLKGCVSYVCSIPEGRSVWRWFVVDPTGSEFQVPGTRSSCLTLTDEEVGDRIRFEYTPVTVHGIPGRPISATSGIVVPADYAGSEPPELEVQGHRVRLVPVRGSPIAPKQPREGDSPRGRTSIGLSAYVPLALQPTDPPSPPKPQAPAPQSPKQSPKQSPRAPPLAPEPAVPPPAETASGIPNADIDQPSASDVLDNCYLSLPTETCCMKVRKVQVPSELVSLGPLAYVWEVAPTGAGPWVAIGQQPTCQPTADHVNQLLRVRVAGGSRAPIASNTSYVLIDPGIHQQLLGVIAPGQAAINVRSGDGVPSEIIVNNEALRIKSKDHKVDIRWGQFQALVLAEGTDTEFCILQRPSAGAEAQPHRFRVDKRIDRDMVALMVRAYHGLASKEVAPALVGSSYARQWWSGAIRRLKTKVKEPGASKQMLVTALTSPAPHIPTHASAEPLHAAANVLAVLQRMASH</sequence>
<accession>A0A7S1NHV3</accession>
<feature type="compositionally biased region" description="Pro residues" evidence="3">
    <location>
        <begin position="1229"/>
        <end position="1243"/>
    </location>
</feature>
<dbReference type="InterPro" id="IPR001611">
    <property type="entry name" value="Leu-rich_rpt"/>
</dbReference>
<feature type="domain" description="AIR9-like A9" evidence="5">
    <location>
        <begin position="581"/>
        <end position="668"/>
    </location>
</feature>
<dbReference type="InterPro" id="IPR013783">
    <property type="entry name" value="Ig-like_fold"/>
</dbReference>
<dbReference type="InterPro" id="IPR003591">
    <property type="entry name" value="Leu-rich_rpt_typical-subtyp"/>
</dbReference>
<feature type="region of interest" description="Disordered" evidence="3">
    <location>
        <begin position="1193"/>
        <end position="1281"/>
    </location>
</feature>
<dbReference type="Pfam" id="PF13855">
    <property type="entry name" value="LRR_8"/>
    <property type="match status" value="1"/>
</dbReference>
<dbReference type="EMBL" id="HBGA01088338">
    <property type="protein sequence ID" value="CAD9021912.1"/>
    <property type="molecule type" value="Transcribed_RNA"/>
</dbReference>
<keyword evidence="2" id="KW-0677">Repeat</keyword>
<dbReference type="Gene3D" id="2.60.40.2700">
    <property type="match status" value="3"/>
</dbReference>
<dbReference type="InterPro" id="IPR032675">
    <property type="entry name" value="LRR_dom_sf"/>
</dbReference>
<dbReference type="SUPFAM" id="SSF81296">
    <property type="entry name" value="E set domains"/>
    <property type="match status" value="1"/>
</dbReference>
<dbReference type="PANTHER" id="PTHR31149">
    <property type="entry name" value="EXPRESSED PROTEIN"/>
    <property type="match status" value="1"/>
</dbReference>
<keyword evidence="1" id="KW-0433">Leucine-rich repeat</keyword>
<feature type="compositionally biased region" description="Low complexity" evidence="3">
    <location>
        <begin position="1244"/>
        <end position="1253"/>
    </location>
</feature>
<evidence type="ECO:0000256" key="1">
    <source>
        <dbReference type="ARBA" id="ARBA00022614"/>
    </source>
</evidence>
<dbReference type="Pfam" id="PF23197">
    <property type="entry name" value="IG_AIR9"/>
    <property type="match status" value="5"/>
</dbReference>